<protein>
    <submittedName>
        <fullName evidence="4">Class I SAM-dependent methyltransferase</fullName>
    </submittedName>
</protein>
<evidence type="ECO:0000313" key="5">
    <source>
        <dbReference type="Proteomes" id="UP000298325"/>
    </source>
</evidence>
<name>A0A4Z1CII2_9GAMM</name>
<keyword evidence="3" id="KW-0949">S-adenosyl-L-methionine</keyword>
<dbReference type="OrthoDB" id="9791837at2"/>
<dbReference type="SUPFAM" id="SSF53335">
    <property type="entry name" value="S-adenosyl-L-methionine-dependent methyltransferases"/>
    <property type="match status" value="1"/>
</dbReference>
<dbReference type="RefSeq" id="WP_135803304.1">
    <property type="nucleotide sequence ID" value="NZ_SRPF01000002.1"/>
</dbReference>
<reference evidence="4 5" key="1">
    <citation type="submission" date="2019-04" db="EMBL/GenBank/DDBJ databases">
        <authorList>
            <person name="Park S."/>
            <person name="Yoon J.-H."/>
        </authorList>
    </citation>
    <scope>NUCLEOTIDE SEQUENCE [LARGE SCALE GENOMIC DNA]</scope>
    <source>
        <strain evidence="4 5">HJM-18</strain>
    </source>
</reference>
<dbReference type="PANTHER" id="PTHR43464:SF19">
    <property type="entry name" value="UBIQUINONE BIOSYNTHESIS O-METHYLTRANSFERASE, MITOCHONDRIAL"/>
    <property type="match status" value="1"/>
</dbReference>
<dbReference type="Gene3D" id="3.40.50.150">
    <property type="entry name" value="Vaccinia Virus protein VP39"/>
    <property type="match status" value="1"/>
</dbReference>
<evidence type="ECO:0000256" key="2">
    <source>
        <dbReference type="ARBA" id="ARBA00022679"/>
    </source>
</evidence>
<dbReference type="PANTHER" id="PTHR43464">
    <property type="entry name" value="METHYLTRANSFERASE"/>
    <property type="match status" value="1"/>
</dbReference>
<dbReference type="EMBL" id="SRPF01000002">
    <property type="protein sequence ID" value="TGN40642.1"/>
    <property type="molecule type" value="Genomic_DNA"/>
</dbReference>
<accession>A0A4Z1CII2</accession>
<keyword evidence="2 4" id="KW-0808">Transferase</keyword>
<dbReference type="GO" id="GO:0032259">
    <property type="term" value="P:methylation"/>
    <property type="evidence" value="ECO:0007669"/>
    <property type="project" value="UniProtKB-KW"/>
</dbReference>
<evidence type="ECO:0000256" key="3">
    <source>
        <dbReference type="ARBA" id="ARBA00022691"/>
    </source>
</evidence>
<evidence type="ECO:0000256" key="1">
    <source>
        <dbReference type="ARBA" id="ARBA00022603"/>
    </source>
</evidence>
<dbReference type="Pfam" id="PF13489">
    <property type="entry name" value="Methyltransf_23"/>
    <property type="match status" value="1"/>
</dbReference>
<keyword evidence="5" id="KW-1185">Reference proteome</keyword>
<comment type="caution">
    <text evidence="4">The sequence shown here is derived from an EMBL/GenBank/DDBJ whole genome shotgun (WGS) entry which is preliminary data.</text>
</comment>
<dbReference type="GO" id="GO:0008168">
    <property type="term" value="F:methyltransferase activity"/>
    <property type="evidence" value="ECO:0007669"/>
    <property type="project" value="UniProtKB-KW"/>
</dbReference>
<evidence type="ECO:0000313" key="4">
    <source>
        <dbReference type="EMBL" id="TGN40642.1"/>
    </source>
</evidence>
<gene>
    <name evidence="4" type="ORF">E5Q11_10355</name>
</gene>
<dbReference type="Proteomes" id="UP000298325">
    <property type="component" value="Unassembled WGS sequence"/>
</dbReference>
<dbReference type="AlphaFoldDB" id="A0A4Z1CII2"/>
<keyword evidence="1 4" id="KW-0489">Methyltransferase</keyword>
<dbReference type="InterPro" id="IPR029063">
    <property type="entry name" value="SAM-dependent_MTases_sf"/>
</dbReference>
<proteinExistence type="predicted"/>
<dbReference type="CDD" id="cd02440">
    <property type="entry name" value="AdoMet_MTases"/>
    <property type="match status" value="1"/>
</dbReference>
<sequence>MTSGFENQVLTAWESNAASWIDAVSSGEIRAPGSVTREALLAVLEPYLASQLKFLDVGSGEGWLVEMLANRGHDAIGVDSSAALIEHAKKFRKGRFYNANQGSLAALQLGDFELVVCNFSLFGDKPVSDFIASLPFLLKPGGVCVIQTLHPAHFLKESYYSTGWRRGTWAGLPGAFGASPPLFMRTLESWWALFRACGIQIIDLKEPSDTSGIPQSIILTVSPSRN</sequence>
<organism evidence="4 5">
    <name type="scientific">Marinobacter confluentis</name>
    <dbReference type="NCBI Taxonomy" id="1697557"/>
    <lineage>
        <taxon>Bacteria</taxon>
        <taxon>Pseudomonadati</taxon>
        <taxon>Pseudomonadota</taxon>
        <taxon>Gammaproteobacteria</taxon>
        <taxon>Pseudomonadales</taxon>
        <taxon>Marinobacteraceae</taxon>
        <taxon>Marinobacter</taxon>
    </lineage>
</organism>